<evidence type="ECO:0000259" key="1">
    <source>
        <dbReference type="Pfam" id="PF04471"/>
    </source>
</evidence>
<reference evidence="2 3" key="1">
    <citation type="submission" date="2010-06" db="EMBL/GenBank/DDBJ databases">
        <title>Complete sequence chromosome of Methanohalobium evestigatum Z-7303.</title>
        <authorList>
            <consortium name="US DOE Joint Genome Institute"/>
            <person name="Lucas S."/>
            <person name="Copeland A."/>
            <person name="Lapidus A."/>
            <person name="Cheng J.-F."/>
            <person name="Bruce D."/>
            <person name="Goodwin L."/>
            <person name="Pitluck S."/>
            <person name="Saunders E."/>
            <person name="Detter J.C."/>
            <person name="Han C."/>
            <person name="Tapia R."/>
            <person name="Land M."/>
            <person name="Hauser L."/>
            <person name="Kyrpides N."/>
            <person name="Mikhailova N."/>
            <person name="Sieprawska-Lupa M."/>
            <person name="Whitman W.B."/>
            <person name="Anderson I."/>
            <person name="Woyke T."/>
        </authorList>
    </citation>
    <scope>NUCLEOTIDE SEQUENCE [LARGE SCALE GENOMIC DNA]</scope>
    <source>
        <strain evidence="3">ATCC BAA-1072 / DSM 3721 / NBRC 107634 / OCM 161 / Z-7303</strain>
    </source>
</reference>
<dbReference type="InterPro" id="IPR011335">
    <property type="entry name" value="Restrct_endonuc-II-like"/>
</dbReference>
<gene>
    <name evidence="2" type="ordered locus">Metev_1214</name>
</gene>
<sequence length="366" mass="42443">MEDKEEIKEILVNHGEKAVEPLINCLKETYPNLDIKQTLAGIGEPAVARVIEEMRKDDNPEELVLELLNILEDTDSAALYVFHELRDKLPKLDMLHHRNIIFTYKLILNRHSRYTANLIIDYLHYDENEIIKKPSQVVYFREPVKEERDILIEIFQELEPEAIDPIINGLNENWSPEIKELLEDMLKDEDFEDRLQEYLKNTEDLEFKCQIAEIIHEIGNTPLKDLLQLMNSDVEDEELPDNPDKLTPKQLELAVCKIYREKGYYAIRTKNTNDKDQGADVILTKLGSERVAVQVKQSGSKVGNSAVQEVVASVRYYLCNSAMVVTNNYYTPEAVDLANANDVKLVNRDELRNLIISHYKLFKKED</sequence>
<proteinExistence type="predicted"/>
<dbReference type="STRING" id="644295.Metev_1214"/>
<accession>D7E7L5</accession>
<feature type="domain" description="Restriction endonuclease type IV Mrr" evidence="1">
    <location>
        <begin position="244"/>
        <end position="355"/>
    </location>
</feature>
<dbReference type="InterPro" id="IPR052906">
    <property type="entry name" value="Type_IV_Methyl-Rstrct_Enzyme"/>
</dbReference>
<evidence type="ECO:0000313" key="2">
    <source>
        <dbReference type="EMBL" id="ADI74088.1"/>
    </source>
</evidence>
<keyword evidence="2" id="KW-0540">Nuclease</keyword>
<dbReference type="GeneID" id="9346847"/>
<dbReference type="Gene3D" id="3.40.1350.10">
    <property type="match status" value="1"/>
</dbReference>
<protein>
    <submittedName>
        <fullName evidence="2">Restriction endonuclease</fullName>
    </submittedName>
</protein>
<dbReference type="AlphaFoldDB" id="D7E7L5"/>
<evidence type="ECO:0000313" key="3">
    <source>
        <dbReference type="Proteomes" id="UP000000391"/>
    </source>
</evidence>
<keyword evidence="2" id="KW-0255">Endonuclease</keyword>
<dbReference type="EMBL" id="CP002069">
    <property type="protein sequence ID" value="ADI74088.1"/>
    <property type="molecule type" value="Genomic_DNA"/>
</dbReference>
<dbReference type="PANTHER" id="PTHR30015">
    <property type="entry name" value="MRR RESTRICTION SYSTEM PROTEIN"/>
    <property type="match status" value="1"/>
</dbReference>
<dbReference type="SUPFAM" id="SSF52980">
    <property type="entry name" value="Restriction endonuclease-like"/>
    <property type="match status" value="1"/>
</dbReference>
<keyword evidence="2" id="KW-0378">Hydrolase</keyword>
<dbReference type="GO" id="GO:0003677">
    <property type="term" value="F:DNA binding"/>
    <property type="evidence" value="ECO:0007669"/>
    <property type="project" value="InterPro"/>
</dbReference>
<dbReference type="KEGG" id="mev:Metev_1214"/>
<dbReference type="Pfam" id="PF04471">
    <property type="entry name" value="Mrr_cat"/>
    <property type="match status" value="1"/>
</dbReference>
<dbReference type="InterPro" id="IPR007560">
    <property type="entry name" value="Restrct_endonuc_IV_Mrr"/>
</dbReference>
<dbReference type="GO" id="GO:0009307">
    <property type="term" value="P:DNA restriction-modification system"/>
    <property type="evidence" value="ECO:0007669"/>
    <property type="project" value="InterPro"/>
</dbReference>
<name>D7E7L5_METEZ</name>
<keyword evidence="3" id="KW-1185">Reference proteome</keyword>
<organism evidence="2 3">
    <name type="scientific">Methanohalobium evestigatum (strain ATCC BAA-1072 / DSM 3721 / NBRC 107634 / OCM 161 / Z-7303)</name>
    <dbReference type="NCBI Taxonomy" id="644295"/>
    <lineage>
        <taxon>Archaea</taxon>
        <taxon>Methanobacteriati</taxon>
        <taxon>Methanobacteriota</taxon>
        <taxon>Stenosarchaea group</taxon>
        <taxon>Methanomicrobia</taxon>
        <taxon>Methanosarcinales</taxon>
        <taxon>Methanosarcinaceae</taxon>
        <taxon>Methanohalobium</taxon>
    </lineage>
</organism>
<dbReference type="InterPro" id="IPR011856">
    <property type="entry name" value="tRNA_endonuc-like_dom_sf"/>
</dbReference>
<dbReference type="HOGENOM" id="CLU_741044_0_0_2"/>
<dbReference type="Proteomes" id="UP000000391">
    <property type="component" value="Chromosome"/>
</dbReference>
<dbReference type="PANTHER" id="PTHR30015:SF6">
    <property type="entry name" value="SLL1429 PROTEIN"/>
    <property type="match status" value="1"/>
</dbReference>
<dbReference type="GO" id="GO:0015666">
    <property type="term" value="F:restriction endodeoxyribonuclease activity"/>
    <property type="evidence" value="ECO:0007669"/>
    <property type="project" value="TreeGrafter"/>
</dbReference>
<dbReference type="OrthoDB" id="141004at2157"/>
<dbReference type="RefSeq" id="WP_013194655.1">
    <property type="nucleotide sequence ID" value="NC_014253.1"/>
</dbReference>